<sequence length="222" mass="23624">MKFFIDTADLDDIRDLAETGLVDGVTTNPTLAAKTGRSFVELIREIAAAVPGPVSAEVTALDFPTMMKEAEVLRAIASNVTIKVPMTADGLKACRAITRDGGMVNVTLVFSAAQALLAAKAGATFVSPFVGRLDDLSQDGMELIADIVHIYDQYPGIETQVLVASVRHPLHVVQAAKLGAHVATLPPKVLRQMYQHPLTDKGLESFMKDWAASGQTILTPGA</sequence>
<evidence type="ECO:0000256" key="5">
    <source>
        <dbReference type="ARBA" id="ARBA00022679"/>
    </source>
</evidence>
<proteinExistence type="inferred from homology"/>
<evidence type="ECO:0000256" key="6">
    <source>
        <dbReference type="ARBA" id="ARBA00023126"/>
    </source>
</evidence>
<dbReference type="SUPFAM" id="SSF51569">
    <property type="entry name" value="Aldolase"/>
    <property type="match status" value="1"/>
</dbReference>
<evidence type="ECO:0000256" key="9">
    <source>
        <dbReference type="HAMAP-Rule" id="MF_00494"/>
    </source>
</evidence>
<keyword evidence="6 9" id="KW-0570">Pentose shunt</keyword>
<dbReference type="HAMAP" id="MF_00494">
    <property type="entry name" value="Transaldolase_3b"/>
    <property type="match status" value="1"/>
</dbReference>
<dbReference type="PANTHER" id="PTHR10683:SF40">
    <property type="entry name" value="FRUCTOSE-6-PHOSPHATE ALDOLASE 1-RELATED"/>
    <property type="match status" value="1"/>
</dbReference>
<evidence type="ECO:0000313" key="10">
    <source>
        <dbReference type="EMBL" id="MBB6212074.1"/>
    </source>
</evidence>
<keyword evidence="5 9" id="KW-0808">Transferase</keyword>
<accession>A0A7X0DP81</accession>
<feature type="active site" description="Schiff-base intermediate with substrate" evidence="9">
    <location>
        <position position="83"/>
    </location>
</feature>
<dbReference type="UniPathway" id="UPA00115">
    <property type="reaction ID" value="UER00414"/>
</dbReference>
<dbReference type="GO" id="GO:0042182">
    <property type="term" value="P:ketone catabolic process"/>
    <property type="evidence" value="ECO:0007669"/>
    <property type="project" value="UniProtKB-ARBA"/>
</dbReference>
<gene>
    <name evidence="9" type="primary">tal</name>
    <name evidence="10" type="ORF">FHS48_003521</name>
</gene>
<dbReference type="InterPro" id="IPR001585">
    <property type="entry name" value="TAL/FSA"/>
</dbReference>
<dbReference type="GO" id="GO:0005737">
    <property type="term" value="C:cytoplasm"/>
    <property type="evidence" value="ECO:0007669"/>
    <property type="project" value="UniProtKB-SubCell"/>
</dbReference>
<reference evidence="10 11" key="1">
    <citation type="submission" date="2020-08" db="EMBL/GenBank/DDBJ databases">
        <title>Genomic Encyclopedia of Type Strains, Phase IV (KMG-IV): sequencing the most valuable type-strain genomes for metagenomic binning, comparative biology and taxonomic classification.</title>
        <authorList>
            <person name="Goeker M."/>
        </authorList>
    </citation>
    <scope>NUCLEOTIDE SEQUENCE [LARGE SCALE GENOMIC DNA]</scope>
    <source>
        <strain evidence="10 11">DSM 11590</strain>
    </source>
</reference>
<organism evidence="10 11">
    <name type="scientific">Novispirillum itersonii</name>
    <name type="common">Aquaspirillum itersonii</name>
    <dbReference type="NCBI Taxonomy" id="189"/>
    <lineage>
        <taxon>Bacteria</taxon>
        <taxon>Pseudomonadati</taxon>
        <taxon>Pseudomonadota</taxon>
        <taxon>Alphaproteobacteria</taxon>
        <taxon>Rhodospirillales</taxon>
        <taxon>Novispirillaceae</taxon>
        <taxon>Novispirillum</taxon>
    </lineage>
</organism>
<comment type="catalytic activity">
    <reaction evidence="8 9">
        <text>D-sedoheptulose 7-phosphate + D-glyceraldehyde 3-phosphate = D-erythrose 4-phosphate + beta-D-fructose 6-phosphate</text>
        <dbReference type="Rhea" id="RHEA:17053"/>
        <dbReference type="ChEBI" id="CHEBI:16897"/>
        <dbReference type="ChEBI" id="CHEBI:57483"/>
        <dbReference type="ChEBI" id="CHEBI:57634"/>
        <dbReference type="ChEBI" id="CHEBI:59776"/>
        <dbReference type="EC" id="2.2.1.2"/>
    </reaction>
</comment>
<evidence type="ECO:0000256" key="4">
    <source>
        <dbReference type="ARBA" id="ARBA00022490"/>
    </source>
</evidence>
<dbReference type="EC" id="2.2.1.2" evidence="9"/>
<dbReference type="Pfam" id="PF00923">
    <property type="entry name" value="TAL_FSA"/>
    <property type="match status" value="1"/>
</dbReference>
<protein>
    <recommendedName>
        <fullName evidence="9">Probable transaldolase</fullName>
        <ecNumber evidence="9">2.2.1.2</ecNumber>
    </recommendedName>
</protein>
<comment type="function">
    <text evidence="9">Transaldolase is important for the balance of metabolites in the pentose-phosphate pathway.</text>
</comment>
<dbReference type="GO" id="GO:0016832">
    <property type="term" value="F:aldehyde-lyase activity"/>
    <property type="evidence" value="ECO:0007669"/>
    <property type="project" value="InterPro"/>
</dbReference>
<comment type="pathway">
    <text evidence="2 9">Carbohydrate degradation; pentose phosphate pathway; D-glyceraldehyde 3-phosphate and beta-D-fructose 6-phosphate from D-ribose 5-phosphate and D-xylulose 5-phosphate (non-oxidative stage): step 2/3.</text>
</comment>
<evidence type="ECO:0000313" key="11">
    <source>
        <dbReference type="Proteomes" id="UP000544872"/>
    </source>
</evidence>
<dbReference type="NCBIfam" id="TIGR00875">
    <property type="entry name" value="fsa_talC_mipB"/>
    <property type="match status" value="1"/>
</dbReference>
<dbReference type="GO" id="GO:0005975">
    <property type="term" value="P:carbohydrate metabolic process"/>
    <property type="evidence" value="ECO:0007669"/>
    <property type="project" value="InterPro"/>
</dbReference>
<evidence type="ECO:0000256" key="1">
    <source>
        <dbReference type="ARBA" id="ARBA00004496"/>
    </source>
</evidence>
<dbReference type="InterPro" id="IPR004731">
    <property type="entry name" value="Transaldolase_3B/F6P_aldolase"/>
</dbReference>
<dbReference type="EMBL" id="JACIIX010000016">
    <property type="protein sequence ID" value="MBB6212074.1"/>
    <property type="molecule type" value="Genomic_DNA"/>
</dbReference>
<dbReference type="PANTHER" id="PTHR10683">
    <property type="entry name" value="TRANSALDOLASE"/>
    <property type="match status" value="1"/>
</dbReference>
<dbReference type="InterPro" id="IPR018225">
    <property type="entry name" value="Transaldolase_AS"/>
</dbReference>
<keyword evidence="4 9" id="KW-0963">Cytoplasm</keyword>
<dbReference type="PROSITE" id="PS00958">
    <property type="entry name" value="TRANSALDOLASE_2"/>
    <property type="match status" value="1"/>
</dbReference>
<keyword evidence="7 9" id="KW-0704">Schiff base</keyword>
<dbReference type="RefSeq" id="WP_184265406.1">
    <property type="nucleotide sequence ID" value="NZ_JACIIX010000016.1"/>
</dbReference>
<name>A0A7X0DP81_NOVIT</name>
<dbReference type="GO" id="GO:0006098">
    <property type="term" value="P:pentose-phosphate shunt"/>
    <property type="evidence" value="ECO:0007669"/>
    <property type="project" value="UniProtKB-UniRule"/>
</dbReference>
<comment type="similarity">
    <text evidence="3 9">Belongs to the transaldolase family. Type 3B subfamily.</text>
</comment>
<dbReference type="FunFam" id="3.20.20.70:FF:000018">
    <property type="entry name" value="Probable transaldolase"/>
    <property type="match status" value="1"/>
</dbReference>
<dbReference type="InterPro" id="IPR033919">
    <property type="entry name" value="TSA/FSA_arc/bac"/>
</dbReference>
<evidence type="ECO:0000256" key="3">
    <source>
        <dbReference type="ARBA" id="ARBA00005740"/>
    </source>
</evidence>
<evidence type="ECO:0000256" key="7">
    <source>
        <dbReference type="ARBA" id="ARBA00023270"/>
    </source>
</evidence>
<comment type="subcellular location">
    <subcellularLocation>
        <location evidence="1 9">Cytoplasm</location>
    </subcellularLocation>
</comment>
<dbReference type="Gene3D" id="3.20.20.70">
    <property type="entry name" value="Aldolase class I"/>
    <property type="match status" value="1"/>
</dbReference>
<dbReference type="AlphaFoldDB" id="A0A7X0DP81"/>
<dbReference type="GO" id="GO:0004801">
    <property type="term" value="F:transaldolase activity"/>
    <property type="evidence" value="ECO:0007669"/>
    <property type="project" value="UniProtKB-UniRule"/>
</dbReference>
<dbReference type="Proteomes" id="UP000544872">
    <property type="component" value="Unassembled WGS sequence"/>
</dbReference>
<dbReference type="InterPro" id="IPR013785">
    <property type="entry name" value="Aldolase_TIM"/>
</dbReference>
<evidence type="ECO:0000256" key="2">
    <source>
        <dbReference type="ARBA" id="ARBA00004857"/>
    </source>
</evidence>
<comment type="caution">
    <text evidence="10">The sequence shown here is derived from an EMBL/GenBank/DDBJ whole genome shotgun (WGS) entry which is preliminary data.</text>
</comment>
<dbReference type="InterPro" id="IPR022999">
    <property type="entry name" value="Transaldolase_3B"/>
</dbReference>
<evidence type="ECO:0000256" key="8">
    <source>
        <dbReference type="ARBA" id="ARBA00048810"/>
    </source>
</evidence>
<keyword evidence="11" id="KW-1185">Reference proteome</keyword>
<dbReference type="CDD" id="cd00956">
    <property type="entry name" value="Transaldolase_FSA"/>
    <property type="match status" value="1"/>
</dbReference>